<reference evidence="2 3" key="1">
    <citation type="submission" date="2020-11" db="EMBL/GenBank/DDBJ databases">
        <title>Carbohydrate-dependent, anaerobic sulfur respiration: A novel catabolism in halophilic archaea.</title>
        <authorList>
            <person name="Sorokin D.Y."/>
            <person name="Messina E."/>
            <person name="Smedile F."/>
            <person name="La Cono V."/>
            <person name="Hallsworth J.E."/>
            <person name="Yakimov M.M."/>
        </authorList>
    </citation>
    <scope>NUCLEOTIDE SEQUENCE [LARGE SCALE GENOMIC DNA]</scope>
    <source>
        <strain evidence="2 3">HSR12-2</strain>
    </source>
</reference>
<dbReference type="AlphaFoldDB" id="A0A897NGX6"/>
<feature type="compositionally biased region" description="Basic and acidic residues" evidence="1">
    <location>
        <begin position="1"/>
        <end position="10"/>
    </location>
</feature>
<keyword evidence="3" id="KW-1185">Reference proteome</keyword>
<evidence type="ECO:0000313" key="2">
    <source>
        <dbReference type="EMBL" id="QSG10223.1"/>
    </source>
</evidence>
<gene>
    <name evidence="2" type="ORF">HSR122_2852</name>
</gene>
<accession>A0A897NGX6</accession>
<evidence type="ECO:0000313" key="3">
    <source>
        <dbReference type="Proteomes" id="UP000662973"/>
    </source>
</evidence>
<dbReference type="Proteomes" id="UP000662973">
    <property type="component" value="Chromosome"/>
</dbReference>
<feature type="region of interest" description="Disordered" evidence="1">
    <location>
        <begin position="1"/>
        <end position="25"/>
    </location>
</feature>
<organism evidence="2 3">
    <name type="scientific">Halapricum desulfuricans</name>
    <dbReference type="NCBI Taxonomy" id="2841257"/>
    <lineage>
        <taxon>Archaea</taxon>
        <taxon>Methanobacteriati</taxon>
        <taxon>Methanobacteriota</taxon>
        <taxon>Stenosarchaea group</taxon>
        <taxon>Halobacteria</taxon>
        <taxon>Halobacteriales</taxon>
        <taxon>Haloarculaceae</taxon>
        <taxon>Halapricum</taxon>
    </lineage>
</organism>
<sequence length="51" mass="5645">MQLADGERNLGELISQTTSETFDTPRDLETELHNVLPREAVGEPFQSEGEG</sequence>
<dbReference type="KEGG" id="hds:HSR122_2852"/>
<dbReference type="InterPro" id="IPR043899">
    <property type="entry name" value="DUF5789"/>
</dbReference>
<dbReference type="EMBL" id="CP064788">
    <property type="protein sequence ID" value="QSG10223.1"/>
    <property type="molecule type" value="Genomic_DNA"/>
</dbReference>
<evidence type="ECO:0000256" key="1">
    <source>
        <dbReference type="SAM" id="MobiDB-lite"/>
    </source>
</evidence>
<proteinExistence type="predicted"/>
<protein>
    <submittedName>
        <fullName evidence="2">Uncharacterized protein</fullName>
    </submittedName>
</protein>
<dbReference type="Pfam" id="PF19102">
    <property type="entry name" value="DUF5789"/>
    <property type="match status" value="1"/>
</dbReference>
<name>A0A897NGX6_9EURY</name>